<comment type="caution">
    <text evidence="12">The sequence shown here is derived from an EMBL/GenBank/DDBJ whole genome shotgun (WGS) entry which is preliminary data.</text>
</comment>
<dbReference type="PROSITE" id="PS00107">
    <property type="entry name" value="PROTEIN_KINASE_ATP"/>
    <property type="match status" value="1"/>
</dbReference>
<dbReference type="GO" id="GO:0072354">
    <property type="term" value="F:histone H3T3 kinase activity"/>
    <property type="evidence" value="ECO:0007669"/>
    <property type="project" value="TreeGrafter"/>
</dbReference>
<dbReference type="GO" id="GO:0005524">
    <property type="term" value="F:ATP binding"/>
    <property type="evidence" value="ECO:0007669"/>
    <property type="project" value="UniProtKB-UniRule"/>
</dbReference>
<comment type="catalytic activity">
    <reaction evidence="7">
        <text>L-threonyl-[protein] + ATP = O-phospho-L-threonyl-[protein] + ADP + H(+)</text>
        <dbReference type="Rhea" id="RHEA:46608"/>
        <dbReference type="Rhea" id="RHEA-COMP:11060"/>
        <dbReference type="Rhea" id="RHEA-COMP:11605"/>
        <dbReference type="ChEBI" id="CHEBI:15378"/>
        <dbReference type="ChEBI" id="CHEBI:30013"/>
        <dbReference type="ChEBI" id="CHEBI:30616"/>
        <dbReference type="ChEBI" id="CHEBI:61977"/>
        <dbReference type="ChEBI" id="CHEBI:456216"/>
        <dbReference type="EC" id="2.7.11.1"/>
    </reaction>
</comment>
<dbReference type="Pfam" id="PF12330">
    <property type="entry name" value="Haspin_kinase"/>
    <property type="match status" value="1"/>
</dbReference>
<feature type="binding site" evidence="9">
    <location>
        <position position="478"/>
    </location>
    <ligand>
        <name>ATP</name>
        <dbReference type="ChEBI" id="CHEBI:30616"/>
    </ligand>
</feature>
<protein>
    <recommendedName>
        <fullName evidence="1">non-specific serine/threonine protein kinase</fullName>
        <ecNumber evidence="1">2.7.11.1</ecNumber>
    </recommendedName>
</protein>
<dbReference type="SMART" id="SM01331">
    <property type="entry name" value="DUF3635"/>
    <property type="match status" value="1"/>
</dbReference>
<evidence type="ECO:0000256" key="7">
    <source>
        <dbReference type="ARBA" id="ARBA00047899"/>
    </source>
</evidence>
<feature type="compositionally biased region" description="Basic and acidic residues" evidence="10">
    <location>
        <begin position="103"/>
        <end position="119"/>
    </location>
</feature>
<evidence type="ECO:0000256" key="6">
    <source>
        <dbReference type="ARBA" id="ARBA00022840"/>
    </source>
</evidence>
<keyword evidence="6 9" id="KW-0067">ATP-binding</keyword>
<dbReference type="PANTHER" id="PTHR24419:SF18">
    <property type="entry name" value="SERINE_THREONINE-PROTEIN KINASE HASPIN"/>
    <property type="match status" value="1"/>
</dbReference>
<sequence length="770" mass="88142">MRQKMPPLNRRRRKALEATILVDVTLARPPSAQKKINFEETFLCRTRIPQKGRKKKDKVDEEFFTAVCAAEQSRLEEQRRQIEQLKARESFAFSIESANKYHQELHDENKKQCEKDQERRKMRKEARRSDKKHDISDTEKVQSWLDSTLNDHTPLLEMSDWTNRESSIVENEANITQRSRRRTTKTRERTLSSSFKENTLTDANIPQKRRSSVDREDEDAFNVSAKRQEINDGSSLPTSPSLKDISNTSSTGLTSLIAKQSLLETHPEDEEPQTKTTRRSSRLSKNGSPSSTSKQRDSSSLKDMPNASSTGMASSLLAAHPEANCTETLPTEEPQRMRRSARIANKRSIEPTIEFDPSPKASNDSIVLQSTTLNSVGSPLLHSRLSDIEKSWQSPSYERMPRVSASKNADKTINCFYLENYVGSDCPLGELLHVCGQSDVIDFEEVNMKWKVKSKLGEGVYGEVYLVSWEGQRDLAVKVIPFHGYDDKPSTIRFNGELLKSARSMLPEVVMTRELSALREGDDDMTDGFVELQNAAVVKGKYPRQLVNKWDEYDLNRGSENDPPSTYSSPEQMYLLLCLGVAGHDLENFAIKNLKEAASIFTQVAFSLMVAEHAMEFEHRDLHVGNILVSREKVPEVISYKYEGNEYHFASHGVKATIIDFTNSRMRKEATVIYVDLEQDPDLFTGEGDYQFDIYRMMRAANEGSWRTFDEYNNLVWMHYLSTKIFEKQKRLFKKLEAATENMLKCNYTSISEYIISDEFAPIFSLVDQN</sequence>
<keyword evidence="3" id="KW-0808">Transferase</keyword>
<evidence type="ECO:0000259" key="11">
    <source>
        <dbReference type="PROSITE" id="PS50011"/>
    </source>
</evidence>
<accession>A0AA39IAE4</accession>
<feature type="region of interest" description="Disordered" evidence="10">
    <location>
        <begin position="326"/>
        <end position="363"/>
    </location>
</feature>
<dbReference type="InterPro" id="IPR024604">
    <property type="entry name" value="GSG2_C"/>
</dbReference>
<proteinExistence type="predicted"/>
<evidence type="ECO:0000256" key="1">
    <source>
        <dbReference type="ARBA" id="ARBA00012513"/>
    </source>
</evidence>
<dbReference type="GO" id="GO:0005634">
    <property type="term" value="C:nucleus"/>
    <property type="evidence" value="ECO:0007669"/>
    <property type="project" value="TreeGrafter"/>
</dbReference>
<dbReference type="Gene3D" id="1.10.510.10">
    <property type="entry name" value="Transferase(Phosphotransferase) domain 1"/>
    <property type="match status" value="1"/>
</dbReference>
<feature type="compositionally biased region" description="Polar residues" evidence="10">
    <location>
        <begin position="195"/>
        <end position="204"/>
    </location>
</feature>
<reference evidence="12" key="1">
    <citation type="submission" date="2023-06" db="EMBL/GenBank/DDBJ databases">
        <title>Genomic analysis of the entomopathogenic nematode Steinernema hermaphroditum.</title>
        <authorList>
            <person name="Schwarz E.M."/>
            <person name="Heppert J.K."/>
            <person name="Baniya A."/>
            <person name="Schwartz H.T."/>
            <person name="Tan C.-H."/>
            <person name="Antoshechkin I."/>
            <person name="Sternberg P.W."/>
            <person name="Goodrich-Blair H."/>
            <person name="Dillman A.R."/>
        </authorList>
    </citation>
    <scope>NUCLEOTIDE SEQUENCE</scope>
    <source>
        <strain evidence="12">PS9179</strain>
        <tissue evidence="12">Whole animal</tissue>
    </source>
</reference>
<feature type="region of interest" description="Disordered" evidence="10">
    <location>
        <begin position="262"/>
        <end position="311"/>
    </location>
</feature>
<keyword evidence="2" id="KW-0723">Serine/threonine-protein kinase</keyword>
<name>A0AA39IAE4_9BILA</name>
<feature type="compositionally biased region" description="Polar residues" evidence="10">
    <location>
        <begin position="231"/>
        <end position="249"/>
    </location>
</feature>
<comment type="catalytic activity">
    <reaction evidence="8">
        <text>L-seryl-[protein] + ATP = O-phospho-L-seryl-[protein] + ADP + H(+)</text>
        <dbReference type="Rhea" id="RHEA:17989"/>
        <dbReference type="Rhea" id="RHEA-COMP:9863"/>
        <dbReference type="Rhea" id="RHEA-COMP:11604"/>
        <dbReference type="ChEBI" id="CHEBI:15378"/>
        <dbReference type="ChEBI" id="CHEBI:29999"/>
        <dbReference type="ChEBI" id="CHEBI:30616"/>
        <dbReference type="ChEBI" id="CHEBI:83421"/>
        <dbReference type="ChEBI" id="CHEBI:456216"/>
        <dbReference type="EC" id="2.7.11.1"/>
    </reaction>
</comment>
<dbReference type="PANTHER" id="PTHR24419">
    <property type="entry name" value="INTERLEUKIN-1 RECEPTOR-ASSOCIATED KINASE"/>
    <property type="match status" value="1"/>
</dbReference>
<feature type="compositionally biased region" description="Basic and acidic residues" evidence="10">
    <location>
        <begin position="127"/>
        <end position="139"/>
    </location>
</feature>
<dbReference type="PROSITE" id="PS50011">
    <property type="entry name" value="PROTEIN_KINASE_DOM"/>
    <property type="match status" value="1"/>
</dbReference>
<dbReference type="GO" id="GO:0035556">
    <property type="term" value="P:intracellular signal transduction"/>
    <property type="evidence" value="ECO:0007669"/>
    <property type="project" value="TreeGrafter"/>
</dbReference>
<dbReference type="InterPro" id="IPR017441">
    <property type="entry name" value="Protein_kinase_ATP_BS"/>
</dbReference>
<feature type="compositionally biased region" description="Polar residues" evidence="10">
    <location>
        <begin position="283"/>
        <end position="293"/>
    </location>
</feature>
<keyword evidence="5" id="KW-0418">Kinase</keyword>
<dbReference type="GO" id="GO:0005737">
    <property type="term" value="C:cytoplasm"/>
    <property type="evidence" value="ECO:0007669"/>
    <property type="project" value="TreeGrafter"/>
</dbReference>
<dbReference type="InterPro" id="IPR011009">
    <property type="entry name" value="Kinase-like_dom_sf"/>
</dbReference>
<feature type="region of interest" description="Disordered" evidence="10">
    <location>
        <begin position="103"/>
        <end position="139"/>
    </location>
</feature>
<dbReference type="InterPro" id="IPR000719">
    <property type="entry name" value="Prot_kinase_dom"/>
</dbReference>
<organism evidence="12 13">
    <name type="scientific">Steinernema hermaphroditum</name>
    <dbReference type="NCBI Taxonomy" id="289476"/>
    <lineage>
        <taxon>Eukaryota</taxon>
        <taxon>Metazoa</taxon>
        <taxon>Ecdysozoa</taxon>
        <taxon>Nematoda</taxon>
        <taxon>Chromadorea</taxon>
        <taxon>Rhabditida</taxon>
        <taxon>Tylenchina</taxon>
        <taxon>Panagrolaimomorpha</taxon>
        <taxon>Strongyloidoidea</taxon>
        <taxon>Steinernematidae</taxon>
        <taxon>Steinernema</taxon>
    </lineage>
</organism>
<evidence type="ECO:0000313" key="12">
    <source>
        <dbReference type="EMBL" id="KAK0419936.1"/>
    </source>
</evidence>
<gene>
    <name evidence="12" type="ORF">QR680_014415</name>
</gene>
<evidence type="ECO:0000256" key="2">
    <source>
        <dbReference type="ARBA" id="ARBA00022527"/>
    </source>
</evidence>
<dbReference type="AlphaFoldDB" id="A0AA39IAE4"/>
<dbReference type="Gene3D" id="3.30.200.20">
    <property type="entry name" value="Phosphorylase Kinase, domain 1"/>
    <property type="match status" value="1"/>
</dbReference>
<evidence type="ECO:0000256" key="9">
    <source>
        <dbReference type="PROSITE-ProRule" id="PRU10141"/>
    </source>
</evidence>
<dbReference type="SUPFAM" id="SSF56112">
    <property type="entry name" value="Protein kinase-like (PK-like)"/>
    <property type="match status" value="1"/>
</dbReference>
<evidence type="ECO:0000256" key="4">
    <source>
        <dbReference type="ARBA" id="ARBA00022741"/>
    </source>
</evidence>
<feature type="region of interest" description="Disordered" evidence="10">
    <location>
        <begin position="169"/>
        <end position="249"/>
    </location>
</feature>
<evidence type="ECO:0000256" key="8">
    <source>
        <dbReference type="ARBA" id="ARBA00048679"/>
    </source>
</evidence>
<dbReference type="EMBL" id="JAUCMV010000002">
    <property type="protein sequence ID" value="KAK0419936.1"/>
    <property type="molecule type" value="Genomic_DNA"/>
</dbReference>
<evidence type="ECO:0000256" key="3">
    <source>
        <dbReference type="ARBA" id="ARBA00022679"/>
    </source>
</evidence>
<dbReference type="GO" id="GO:0000278">
    <property type="term" value="P:mitotic cell cycle"/>
    <property type="evidence" value="ECO:0007669"/>
    <property type="project" value="TreeGrafter"/>
</dbReference>
<evidence type="ECO:0000313" key="13">
    <source>
        <dbReference type="Proteomes" id="UP001175271"/>
    </source>
</evidence>
<dbReference type="Proteomes" id="UP001175271">
    <property type="component" value="Unassembled WGS sequence"/>
</dbReference>
<dbReference type="EC" id="2.7.11.1" evidence="1"/>
<keyword evidence="4 9" id="KW-0547">Nucleotide-binding</keyword>
<evidence type="ECO:0000256" key="10">
    <source>
        <dbReference type="SAM" id="MobiDB-lite"/>
    </source>
</evidence>
<evidence type="ECO:0000256" key="5">
    <source>
        <dbReference type="ARBA" id="ARBA00022777"/>
    </source>
</evidence>
<feature type="domain" description="Protein kinase" evidence="11">
    <location>
        <begin position="450"/>
        <end position="770"/>
    </location>
</feature>
<keyword evidence="13" id="KW-1185">Reference proteome</keyword>